<organism evidence="2 3">
    <name type="scientific">Wickerhamomyces pijperi</name>
    <name type="common">Yeast</name>
    <name type="synonym">Pichia pijperi</name>
    <dbReference type="NCBI Taxonomy" id="599730"/>
    <lineage>
        <taxon>Eukaryota</taxon>
        <taxon>Fungi</taxon>
        <taxon>Dikarya</taxon>
        <taxon>Ascomycota</taxon>
        <taxon>Saccharomycotina</taxon>
        <taxon>Saccharomycetes</taxon>
        <taxon>Phaffomycetales</taxon>
        <taxon>Wickerhamomycetaceae</taxon>
        <taxon>Wickerhamomyces</taxon>
    </lineage>
</organism>
<keyword evidence="3" id="KW-1185">Reference proteome</keyword>
<reference evidence="2" key="1">
    <citation type="journal article" date="2021" name="Open Biol.">
        <title>Shared evolutionary footprints suggest mitochondrial oxidative damage underlies multiple complex I losses in fungi.</title>
        <authorList>
            <person name="Schikora-Tamarit M.A."/>
            <person name="Marcet-Houben M."/>
            <person name="Nosek J."/>
            <person name="Gabaldon T."/>
        </authorList>
    </citation>
    <scope>NUCLEOTIDE SEQUENCE</scope>
    <source>
        <strain evidence="2">CBS2887</strain>
    </source>
</reference>
<evidence type="ECO:0000313" key="3">
    <source>
        <dbReference type="Proteomes" id="UP000774326"/>
    </source>
</evidence>
<dbReference type="InterPro" id="IPR001932">
    <property type="entry name" value="PPM-type_phosphatase-like_dom"/>
</dbReference>
<proteinExistence type="predicted"/>
<dbReference type="InterPro" id="IPR036457">
    <property type="entry name" value="PPM-type-like_dom_sf"/>
</dbReference>
<protein>
    <recommendedName>
        <fullName evidence="1">PPM-type phosphatase domain-containing protein</fullName>
    </recommendedName>
</protein>
<feature type="domain" description="PPM-type phosphatase" evidence="1">
    <location>
        <begin position="62"/>
        <end position="410"/>
    </location>
</feature>
<dbReference type="PANTHER" id="PTHR13832:SF589">
    <property type="entry name" value="[PYRUVATE DEHYDROGENASE [ACETYL-TRANSFERRING]]-PHOSPHATASE 2, MITOCHONDRIAL"/>
    <property type="match status" value="1"/>
</dbReference>
<dbReference type="OrthoDB" id="416093at2759"/>
<dbReference type="InterPro" id="IPR015655">
    <property type="entry name" value="PP2C"/>
</dbReference>
<accession>A0A9P8QB77</accession>
<evidence type="ECO:0000259" key="1">
    <source>
        <dbReference type="PROSITE" id="PS51746"/>
    </source>
</evidence>
<name>A0A9P8QB77_WICPI</name>
<dbReference type="PROSITE" id="PS51746">
    <property type="entry name" value="PPM_2"/>
    <property type="match status" value="1"/>
</dbReference>
<sequence length="440" mass="49387">MKIRGSLQIINKTTVSSRRFISNQVSFTVRNHSVQGNTVNDSESGTKALPKLSIPLLKAKSHLGHYSKRMNRLYNEDKYSVNVVDLPMKLDDYGLDKWIKQSCFAASVFDGHGGDQTSTYLQNHLHGAIESCNPTEENLYQIMKTYSENIGVYWKRLYRRKNDIFKGLKVQPSDIDDVRLRLYQTYLEQDYKILMKQSEVLKKSNHVITSGSTGTTILLYNLNIRDHDHLYFNANTISRLHVSQIGDTKAIIIDKDGEAHALNSIHHPSSTLESERLNKYSAGFLTDSFGENRFLNFANTRAFGDITGKSKGLSAEPDITSYIIGDPSIIMKENLANETIAGKGGGECFIVLFSDGVSNFATDQEIGDLVMSTVNRKRGRATPQDCAEEIVKYVDAIGGDDNATAIVVRLLNWGGWPNLDRTGQLREDKLKDGISKMEKR</sequence>
<dbReference type="EMBL" id="JAEUBG010000610">
    <property type="protein sequence ID" value="KAH3687827.1"/>
    <property type="molecule type" value="Genomic_DNA"/>
</dbReference>
<dbReference type="Gene3D" id="3.60.40.10">
    <property type="entry name" value="PPM-type phosphatase domain"/>
    <property type="match status" value="1"/>
</dbReference>
<reference evidence="2" key="2">
    <citation type="submission" date="2021-01" db="EMBL/GenBank/DDBJ databases">
        <authorList>
            <person name="Schikora-Tamarit M.A."/>
        </authorList>
    </citation>
    <scope>NUCLEOTIDE SEQUENCE</scope>
    <source>
        <strain evidence="2">CBS2887</strain>
    </source>
</reference>
<dbReference type="AlphaFoldDB" id="A0A9P8QB77"/>
<evidence type="ECO:0000313" key="2">
    <source>
        <dbReference type="EMBL" id="KAH3687827.1"/>
    </source>
</evidence>
<dbReference type="GO" id="GO:0004722">
    <property type="term" value="F:protein serine/threonine phosphatase activity"/>
    <property type="evidence" value="ECO:0007669"/>
    <property type="project" value="InterPro"/>
</dbReference>
<comment type="caution">
    <text evidence="2">The sequence shown here is derived from an EMBL/GenBank/DDBJ whole genome shotgun (WGS) entry which is preliminary data.</text>
</comment>
<dbReference type="Proteomes" id="UP000774326">
    <property type="component" value="Unassembled WGS sequence"/>
</dbReference>
<dbReference type="SUPFAM" id="SSF81606">
    <property type="entry name" value="PP2C-like"/>
    <property type="match status" value="1"/>
</dbReference>
<gene>
    <name evidence="2" type="ORF">WICPIJ_001202</name>
</gene>
<dbReference type="PANTHER" id="PTHR13832">
    <property type="entry name" value="PROTEIN PHOSPHATASE 2C"/>
    <property type="match status" value="1"/>
</dbReference>
<dbReference type="Pfam" id="PF00481">
    <property type="entry name" value="PP2C"/>
    <property type="match status" value="1"/>
</dbReference>
<dbReference type="SMART" id="SM00332">
    <property type="entry name" value="PP2Cc"/>
    <property type="match status" value="1"/>
</dbReference>
<dbReference type="CDD" id="cd00143">
    <property type="entry name" value="PP2Cc"/>
    <property type="match status" value="1"/>
</dbReference>